<evidence type="ECO:0000313" key="3">
    <source>
        <dbReference type="Proteomes" id="UP001054945"/>
    </source>
</evidence>
<protein>
    <submittedName>
        <fullName evidence="2">Uncharacterized protein</fullName>
    </submittedName>
</protein>
<keyword evidence="3" id="KW-1185">Reference proteome</keyword>
<accession>A0AAV4VEH7</accession>
<evidence type="ECO:0000313" key="2">
    <source>
        <dbReference type="EMBL" id="GIY68531.1"/>
    </source>
</evidence>
<evidence type="ECO:0000256" key="1">
    <source>
        <dbReference type="SAM" id="MobiDB-lite"/>
    </source>
</evidence>
<comment type="caution">
    <text evidence="2">The sequence shown here is derived from an EMBL/GenBank/DDBJ whole genome shotgun (WGS) entry which is preliminary data.</text>
</comment>
<proteinExistence type="predicted"/>
<feature type="compositionally biased region" description="Polar residues" evidence="1">
    <location>
        <begin position="1"/>
        <end position="11"/>
    </location>
</feature>
<name>A0AAV4VEH7_CAEEX</name>
<dbReference type="AlphaFoldDB" id="A0AAV4VEH7"/>
<sequence length="75" mass="8557">MPSHITATPSIDQCRRRRTNERREQNRTLINFANERPRTTNQSLQGPRGISGHRRKVLAHKVISEVPVIQSGDGE</sequence>
<dbReference type="EMBL" id="BPLR01014392">
    <property type="protein sequence ID" value="GIY68531.1"/>
    <property type="molecule type" value="Genomic_DNA"/>
</dbReference>
<dbReference type="Proteomes" id="UP001054945">
    <property type="component" value="Unassembled WGS sequence"/>
</dbReference>
<reference evidence="2 3" key="1">
    <citation type="submission" date="2021-06" db="EMBL/GenBank/DDBJ databases">
        <title>Caerostris extrusa draft genome.</title>
        <authorList>
            <person name="Kono N."/>
            <person name="Arakawa K."/>
        </authorList>
    </citation>
    <scope>NUCLEOTIDE SEQUENCE [LARGE SCALE GENOMIC DNA]</scope>
</reference>
<gene>
    <name evidence="2" type="ORF">CEXT_438871</name>
</gene>
<feature type="region of interest" description="Disordered" evidence="1">
    <location>
        <begin position="1"/>
        <end position="25"/>
    </location>
</feature>
<organism evidence="2 3">
    <name type="scientific">Caerostris extrusa</name>
    <name type="common">Bark spider</name>
    <name type="synonym">Caerostris bankana</name>
    <dbReference type="NCBI Taxonomy" id="172846"/>
    <lineage>
        <taxon>Eukaryota</taxon>
        <taxon>Metazoa</taxon>
        <taxon>Ecdysozoa</taxon>
        <taxon>Arthropoda</taxon>
        <taxon>Chelicerata</taxon>
        <taxon>Arachnida</taxon>
        <taxon>Araneae</taxon>
        <taxon>Araneomorphae</taxon>
        <taxon>Entelegynae</taxon>
        <taxon>Araneoidea</taxon>
        <taxon>Araneidae</taxon>
        <taxon>Caerostris</taxon>
    </lineage>
</organism>